<dbReference type="NCBIfam" id="TIGR03519">
    <property type="entry name" value="T9SS_PorP_fam"/>
    <property type="match status" value="1"/>
</dbReference>
<dbReference type="EMBL" id="BMEC01000001">
    <property type="protein sequence ID" value="GGC21319.1"/>
    <property type="molecule type" value="Genomic_DNA"/>
</dbReference>
<dbReference type="RefSeq" id="WP_188460057.1">
    <property type="nucleotide sequence ID" value="NZ_BAABHU010000001.1"/>
</dbReference>
<gene>
    <name evidence="1" type="ORF">GCM10011506_03190</name>
</gene>
<dbReference type="Pfam" id="PF11751">
    <property type="entry name" value="PorP_SprF"/>
    <property type="match status" value="1"/>
</dbReference>
<keyword evidence="2" id="KW-1185">Reference proteome</keyword>
<evidence type="ECO:0000313" key="2">
    <source>
        <dbReference type="Proteomes" id="UP000636010"/>
    </source>
</evidence>
<dbReference type="Proteomes" id="UP000636010">
    <property type="component" value="Unassembled WGS sequence"/>
</dbReference>
<dbReference type="InterPro" id="IPR019861">
    <property type="entry name" value="PorP/SprF_Bacteroidetes"/>
</dbReference>
<protein>
    <recommendedName>
        <fullName evidence="3">Type IX secretion system membrane protein PorP/SprF</fullName>
    </recommendedName>
</protein>
<sequence length="324" mass="36303">MGKFYVYFTLFLLISLLPLKSYAQDAYFSQFYANPVYLNSSLAGAEGNHRLVVVHRQQWNALNAFNSTFFSFDSPVGKSSGWAVHAMKDTQLDGVINNMSAGTTLSHRINLRRGAVLGGGISLSYLQKSFRWNQLVFEDQLRAGSNSLYPTAERIGESKTVMYDAGIGLMYASERLMAGLNIAHINTPKERFSPESEAVLPRRYTLHVAYSLRKPTEARGAYSITPTVIYESQAGMSYLNIGSYISNDLLTFGTWYRVGKAMVFTAGIAINQLNLGYSCDYNLSESGNTFGATNEFSISYRLQRKSKNKFQYAGKCPDFYKNLR</sequence>
<reference evidence="2" key="1">
    <citation type="journal article" date="2019" name="Int. J. Syst. Evol. Microbiol.">
        <title>The Global Catalogue of Microorganisms (GCM) 10K type strain sequencing project: providing services to taxonomists for standard genome sequencing and annotation.</title>
        <authorList>
            <consortium name="The Broad Institute Genomics Platform"/>
            <consortium name="The Broad Institute Genome Sequencing Center for Infectious Disease"/>
            <person name="Wu L."/>
            <person name="Ma J."/>
        </authorList>
    </citation>
    <scope>NUCLEOTIDE SEQUENCE [LARGE SCALE GENOMIC DNA]</scope>
    <source>
        <strain evidence="2">CGMCC 1.10832</strain>
    </source>
</reference>
<evidence type="ECO:0000313" key="1">
    <source>
        <dbReference type="EMBL" id="GGC21319.1"/>
    </source>
</evidence>
<proteinExistence type="predicted"/>
<comment type="caution">
    <text evidence="1">The sequence shown here is derived from an EMBL/GenBank/DDBJ whole genome shotgun (WGS) entry which is preliminary data.</text>
</comment>
<name>A0ABQ1LCH4_9BACT</name>
<evidence type="ECO:0008006" key="3">
    <source>
        <dbReference type="Google" id="ProtNLM"/>
    </source>
</evidence>
<accession>A0ABQ1LCH4</accession>
<organism evidence="1 2">
    <name type="scientific">Marivirga lumbricoides</name>
    <dbReference type="NCBI Taxonomy" id="1046115"/>
    <lineage>
        <taxon>Bacteria</taxon>
        <taxon>Pseudomonadati</taxon>
        <taxon>Bacteroidota</taxon>
        <taxon>Cytophagia</taxon>
        <taxon>Cytophagales</taxon>
        <taxon>Marivirgaceae</taxon>
        <taxon>Marivirga</taxon>
    </lineage>
</organism>